<evidence type="ECO:0000313" key="3">
    <source>
        <dbReference type="EMBL" id="ARP98443.1"/>
    </source>
</evidence>
<dbReference type="PROSITE" id="PS50995">
    <property type="entry name" value="HTH_MARR_2"/>
    <property type="match status" value="1"/>
</dbReference>
<dbReference type="PRINTS" id="PR00598">
    <property type="entry name" value="HTHMARR"/>
</dbReference>
<dbReference type="EMBL" id="CP021112">
    <property type="protein sequence ID" value="ARP98443.1"/>
    <property type="molecule type" value="Genomic_DNA"/>
</dbReference>
<dbReference type="Gene3D" id="1.10.10.10">
    <property type="entry name" value="Winged helix-like DNA-binding domain superfamily/Winged helix DNA-binding domain"/>
    <property type="match status" value="1"/>
</dbReference>
<evidence type="ECO:0000259" key="2">
    <source>
        <dbReference type="PROSITE" id="PS50995"/>
    </source>
</evidence>
<dbReference type="RefSeq" id="WP_086086862.1">
    <property type="nucleotide sequence ID" value="NZ_CP021112.1"/>
</dbReference>
<name>A0A1W6ZLZ7_9HYPH</name>
<dbReference type="SMART" id="SM00347">
    <property type="entry name" value="HTH_MARR"/>
    <property type="match status" value="1"/>
</dbReference>
<dbReference type="InterPro" id="IPR039422">
    <property type="entry name" value="MarR/SlyA-like"/>
</dbReference>
<dbReference type="OrthoDB" id="8228089at2"/>
<keyword evidence="1" id="KW-0175">Coiled coil</keyword>
<dbReference type="InterPro" id="IPR036390">
    <property type="entry name" value="WH_DNA-bd_sf"/>
</dbReference>
<dbReference type="Pfam" id="PF01047">
    <property type="entry name" value="MarR"/>
    <property type="match status" value="1"/>
</dbReference>
<accession>A0A1W6ZLZ7</accession>
<dbReference type="AlphaFoldDB" id="A0A1W6ZLZ7"/>
<dbReference type="PANTHER" id="PTHR33164">
    <property type="entry name" value="TRANSCRIPTIONAL REGULATOR, MARR FAMILY"/>
    <property type="match status" value="1"/>
</dbReference>
<dbReference type="GO" id="GO:0006950">
    <property type="term" value="P:response to stress"/>
    <property type="evidence" value="ECO:0007669"/>
    <property type="project" value="TreeGrafter"/>
</dbReference>
<reference evidence="3 4" key="1">
    <citation type="submission" date="2017-05" db="EMBL/GenBank/DDBJ databases">
        <title>Full genome sequence of Pseudorhodoplanes sinuspersici.</title>
        <authorList>
            <person name="Dastgheib S.M.M."/>
            <person name="Shavandi M."/>
            <person name="Tirandaz H."/>
        </authorList>
    </citation>
    <scope>NUCLEOTIDE SEQUENCE [LARGE SCALE GENOMIC DNA]</scope>
    <source>
        <strain evidence="3 4">RIPI110</strain>
    </source>
</reference>
<evidence type="ECO:0000313" key="4">
    <source>
        <dbReference type="Proteomes" id="UP000194137"/>
    </source>
</evidence>
<evidence type="ECO:0000256" key="1">
    <source>
        <dbReference type="SAM" id="Coils"/>
    </source>
</evidence>
<dbReference type="Proteomes" id="UP000194137">
    <property type="component" value="Chromosome"/>
</dbReference>
<organism evidence="3 4">
    <name type="scientific">Pseudorhodoplanes sinuspersici</name>
    <dbReference type="NCBI Taxonomy" id="1235591"/>
    <lineage>
        <taxon>Bacteria</taxon>
        <taxon>Pseudomonadati</taxon>
        <taxon>Pseudomonadota</taxon>
        <taxon>Alphaproteobacteria</taxon>
        <taxon>Hyphomicrobiales</taxon>
        <taxon>Pseudorhodoplanes</taxon>
    </lineage>
</organism>
<dbReference type="InterPro" id="IPR000835">
    <property type="entry name" value="HTH_MarR-typ"/>
</dbReference>
<proteinExistence type="predicted"/>
<dbReference type="InterPro" id="IPR036388">
    <property type="entry name" value="WH-like_DNA-bd_sf"/>
</dbReference>
<feature type="coiled-coil region" evidence="1">
    <location>
        <begin position="116"/>
        <end position="143"/>
    </location>
</feature>
<keyword evidence="4" id="KW-1185">Reference proteome</keyword>
<dbReference type="STRING" id="1235591.CAK95_04555"/>
<feature type="domain" description="HTH marR-type" evidence="2">
    <location>
        <begin position="26"/>
        <end position="158"/>
    </location>
</feature>
<gene>
    <name evidence="3" type="ORF">CAK95_04555</name>
</gene>
<protein>
    <recommendedName>
        <fullName evidence="2">HTH marR-type domain-containing protein</fullName>
    </recommendedName>
</protein>
<sequence>MPAKTSKRRITTSAESPPPLNLGWLGGTIGFNLRIAQEASVRTYLRSVADTGTLQWRFAILALINENPGLTQAALGKAIKRDTSSLTPALDDLCNRGLVTRIRPEHDRRSYELRLTARGKTTMEQLKAKVQAHEEELDRLITKDQRTRLIQTLRQIAAGISPEE</sequence>
<dbReference type="PANTHER" id="PTHR33164:SF89">
    <property type="entry name" value="MARR FAMILY REGULATORY PROTEIN"/>
    <property type="match status" value="1"/>
</dbReference>
<dbReference type="KEGG" id="psin:CAK95_04555"/>
<dbReference type="GO" id="GO:0003700">
    <property type="term" value="F:DNA-binding transcription factor activity"/>
    <property type="evidence" value="ECO:0007669"/>
    <property type="project" value="InterPro"/>
</dbReference>
<dbReference type="SUPFAM" id="SSF46785">
    <property type="entry name" value="Winged helix' DNA-binding domain"/>
    <property type="match status" value="1"/>
</dbReference>